<feature type="region of interest" description="Disordered" evidence="1">
    <location>
        <begin position="1"/>
        <end position="81"/>
    </location>
</feature>
<feature type="compositionally biased region" description="Basic and acidic residues" evidence="1">
    <location>
        <begin position="36"/>
        <end position="45"/>
    </location>
</feature>
<feature type="compositionally biased region" description="Polar residues" evidence="1">
    <location>
        <begin position="59"/>
        <end position="71"/>
    </location>
</feature>
<dbReference type="AlphaFoldDB" id="A0A0G4G838"/>
<protein>
    <submittedName>
        <fullName evidence="3">Uncharacterized protein</fullName>
    </submittedName>
</protein>
<feature type="transmembrane region" description="Helical" evidence="2">
    <location>
        <begin position="151"/>
        <end position="181"/>
    </location>
</feature>
<dbReference type="PhylomeDB" id="A0A0G4G838"/>
<feature type="compositionally biased region" description="Polar residues" evidence="1">
    <location>
        <begin position="23"/>
        <end position="34"/>
    </location>
</feature>
<evidence type="ECO:0000313" key="3">
    <source>
        <dbReference type="EMBL" id="CEM25042.1"/>
    </source>
</evidence>
<feature type="transmembrane region" description="Helical" evidence="2">
    <location>
        <begin position="286"/>
        <end position="311"/>
    </location>
</feature>
<dbReference type="EMBL" id="CDMY01000592">
    <property type="protein sequence ID" value="CEM25042.1"/>
    <property type="molecule type" value="Genomic_DNA"/>
</dbReference>
<dbReference type="VEuPathDB" id="CryptoDB:Vbra_3245"/>
<keyword evidence="4" id="KW-1185">Reference proteome</keyword>
<feature type="transmembrane region" description="Helical" evidence="2">
    <location>
        <begin position="193"/>
        <end position="213"/>
    </location>
</feature>
<dbReference type="InParanoid" id="A0A0G4G838"/>
<accession>A0A0G4G838</accession>
<name>A0A0G4G838_VITBC</name>
<proteinExistence type="predicted"/>
<sequence>MRPPTFASVAAPASADPPDVLRQSASEVDVTTNYKRPAESSEHQSEAQGDDEGGARLSGVSTAVSTPNSTPVDGRAPPGDGDASPEGDLWGFLVLRIGCVTLWLTDYPVRHFLLIIGLLLIYAVYWSGGIVYLLVILGYPALGIPSLPDWSLAIVSFAALSLMLLIGLGSLCAPPLCSVYISVLPDSFGPGRFGALAWVAGAALLQFTLLIAISEPRVISASTTPTGEKEIDVDHKRLSCCGRRAGWRPSPTAERIAKARQTEPFLYRLVVKRWLKRMDFLTFVRLYKLLAVVGMAVDFVTDAAVGVEMLFGSQGLREEQGHIVVGSVILGLSLADFVSLFIHYGIRGPPSLCQHIWIAALALLEVPILVLTILWATEASNAMLFVVSAFFTLVTILSRVGPFAWSIYVRRKVRTAARNAHEGEPSVV</sequence>
<keyword evidence="2" id="KW-1133">Transmembrane helix</keyword>
<feature type="transmembrane region" description="Helical" evidence="2">
    <location>
        <begin position="112"/>
        <end position="139"/>
    </location>
</feature>
<reference evidence="3 4" key="1">
    <citation type="submission" date="2014-11" db="EMBL/GenBank/DDBJ databases">
        <authorList>
            <person name="Zhu J."/>
            <person name="Qi W."/>
            <person name="Song R."/>
        </authorList>
    </citation>
    <scope>NUCLEOTIDE SEQUENCE [LARGE SCALE GENOMIC DNA]</scope>
</reference>
<gene>
    <name evidence="3" type="ORF">Vbra_3245</name>
</gene>
<feature type="transmembrane region" description="Helical" evidence="2">
    <location>
        <begin position="382"/>
        <end position="408"/>
    </location>
</feature>
<keyword evidence="2" id="KW-0812">Transmembrane</keyword>
<organism evidence="3 4">
    <name type="scientific">Vitrella brassicaformis (strain CCMP3155)</name>
    <dbReference type="NCBI Taxonomy" id="1169540"/>
    <lineage>
        <taxon>Eukaryota</taxon>
        <taxon>Sar</taxon>
        <taxon>Alveolata</taxon>
        <taxon>Colpodellida</taxon>
        <taxon>Vitrellaceae</taxon>
        <taxon>Vitrella</taxon>
    </lineage>
</organism>
<feature type="transmembrane region" description="Helical" evidence="2">
    <location>
        <begin position="356"/>
        <end position="376"/>
    </location>
</feature>
<evidence type="ECO:0000256" key="1">
    <source>
        <dbReference type="SAM" id="MobiDB-lite"/>
    </source>
</evidence>
<evidence type="ECO:0000313" key="4">
    <source>
        <dbReference type="Proteomes" id="UP000041254"/>
    </source>
</evidence>
<feature type="compositionally biased region" description="Low complexity" evidence="1">
    <location>
        <begin position="7"/>
        <end position="20"/>
    </location>
</feature>
<evidence type="ECO:0000256" key="2">
    <source>
        <dbReference type="SAM" id="Phobius"/>
    </source>
</evidence>
<dbReference type="Proteomes" id="UP000041254">
    <property type="component" value="Unassembled WGS sequence"/>
</dbReference>
<keyword evidence="2" id="KW-0472">Membrane</keyword>
<feature type="transmembrane region" description="Helical" evidence="2">
    <location>
        <begin position="323"/>
        <end position="344"/>
    </location>
</feature>